<evidence type="ECO:0000256" key="2">
    <source>
        <dbReference type="ARBA" id="ARBA00008595"/>
    </source>
</evidence>
<name>A0ABN9MDL5_9NEOB</name>
<evidence type="ECO:0000256" key="4">
    <source>
        <dbReference type="ARBA" id="ARBA00023157"/>
    </source>
</evidence>
<reference evidence="8" key="1">
    <citation type="submission" date="2023-07" db="EMBL/GenBank/DDBJ databases">
        <authorList>
            <person name="Stuckert A."/>
        </authorList>
    </citation>
    <scope>NUCLEOTIDE SEQUENCE</scope>
</reference>
<dbReference type="Pfam" id="PF13358">
    <property type="entry name" value="DDE_3"/>
    <property type="match status" value="1"/>
</dbReference>
<dbReference type="InterPro" id="IPR036397">
    <property type="entry name" value="RNaseH_sf"/>
</dbReference>
<comment type="caution">
    <text evidence="8">The sequence shown here is derived from an EMBL/GenBank/DDBJ whole genome shotgun (WGS) entry which is preliminary data.</text>
</comment>
<protein>
    <recommendedName>
        <fullName evidence="6">Paraoxonase</fullName>
        <ecNumber evidence="6">3.1.1.2</ecNumber>
    </recommendedName>
</protein>
<dbReference type="Gene3D" id="2.120.10.30">
    <property type="entry name" value="TolB, C-terminal domain"/>
    <property type="match status" value="1"/>
</dbReference>
<dbReference type="EMBL" id="CAUEEQ010057064">
    <property type="protein sequence ID" value="CAJ0963191.1"/>
    <property type="molecule type" value="Genomic_DNA"/>
</dbReference>
<dbReference type="Gene3D" id="3.30.420.10">
    <property type="entry name" value="Ribonuclease H-like superfamily/Ribonuclease H"/>
    <property type="match status" value="1"/>
</dbReference>
<evidence type="ECO:0000313" key="9">
    <source>
        <dbReference type="Proteomes" id="UP001176940"/>
    </source>
</evidence>
<comment type="cofactor">
    <cofactor evidence="6">
        <name>Ca(2+)</name>
        <dbReference type="ChEBI" id="CHEBI:29108"/>
    </cofactor>
    <text evidence="6">Binds 2 calcium ions per subunit.</text>
</comment>
<evidence type="ECO:0000256" key="5">
    <source>
        <dbReference type="ARBA" id="ARBA00023180"/>
    </source>
</evidence>
<dbReference type="PANTHER" id="PTHR11799">
    <property type="entry name" value="PARAOXONASE"/>
    <property type="match status" value="1"/>
</dbReference>
<dbReference type="PANTHER" id="PTHR11799:SF12">
    <property type="entry name" value="PARAOXONASE-RELATED"/>
    <property type="match status" value="1"/>
</dbReference>
<dbReference type="Proteomes" id="UP001176940">
    <property type="component" value="Unassembled WGS sequence"/>
</dbReference>
<sequence length="498" mass="55783">MAFNGTGSLVFIDDIRADKSSRMNSEVYRDILSAQIQPNAAKLIGRRFIVQMDNDPKHTAKATQEFMSAKKWNILQWPSQSPDLNPIEHAFHLLKSRLKTERPTNKQDLKAAAVKAWQSIKKEETQPAAPSSSASSALMLRQTPCTNHVTAPSDLSITAEDVEDGAVAGTRSSRRVQFFREIDPIELPNCQFIKGIEYGSEDIALLPNGLAFISSGLKFPGLVSFAPEKPGEIFLLDLNDEELRPSTLRISKGFDLSTFSPHGISAYIDEEDDSVYLFVVNHPHYKTTIEIFKFAEEENVLVHMKTIKHSALHNCSRTRELLATNDYYFSDFIMRLIEMVFGLRLTNVVYYSPGEVREVAAGFYHANGIAMSADQKYIYVADITGRTFNVFEKHANWSLSPVKVVELETLLDNLSVDPVTEDIWIGGHPNLKKLFRYDPKDLPGSEIVRIQNILSDNPIVTTVYANDGSVIQASACAAVYGNKLFIGTIFHKALWCQL</sequence>
<feature type="domain" description="Tc1-like transposase DDE" evidence="7">
    <location>
        <begin position="17"/>
        <end position="108"/>
    </location>
</feature>
<dbReference type="SUPFAM" id="SSF63829">
    <property type="entry name" value="Calcium-dependent phosphotriesterase"/>
    <property type="match status" value="1"/>
</dbReference>
<dbReference type="EC" id="3.1.1.2" evidence="6"/>
<dbReference type="InterPro" id="IPR051288">
    <property type="entry name" value="Serum_paraoxonase/arylesterase"/>
</dbReference>
<keyword evidence="9" id="KW-1185">Reference proteome</keyword>
<keyword evidence="6" id="KW-0106">Calcium</keyword>
<gene>
    <name evidence="8" type="ORF">RIMI_LOCUS18582075</name>
</gene>
<dbReference type="InterPro" id="IPR002640">
    <property type="entry name" value="Arylesterase"/>
</dbReference>
<dbReference type="InterPro" id="IPR038717">
    <property type="entry name" value="Tc1-like_DDE_dom"/>
</dbReference>
<keyword evidence="6" id="KW-0479">Metal-binding</keyword>
<proteinExistence type="inferred from homology"/>
<evidence type="ECO:0000256" key="3">
    <source>
        <dbReference type="ARBA" id="ARBA00022801"/>
    </source>
</evidence>
<keyword evidence="5 6" id="KW-0325">Glycoprotein</keyword>
<keyword evidence="4 6" id="KW-1015">Disulfide bond</keyword>
<accession>A0ABN9MDL5</accession>
<evidence type="ECO:0000259" key="7">
    <source>
        <dbReference type="Pfam" id="PF13358"/>
    </source>
</evidence>
<evidence type="ECO:0000256" key="1">
    <source>
        <dbReference type="ARBA" id="ARBA00000368"/>
    </source>
</evidence>
<evidence type="ECO:0000313" key="8">
    <source>
        <dbReference type="EMBL" id="CAJ0963191.1"/>
    </source>
</evidence>
<comment type="similarity">
    <text evidence="2 6">Belongs to the paraoxonase family.</text>
</comment>
<evidence type="ECO:0000256" key="6">
    <source>
        <dbReference type="RuleBase" id="RU368025"/>
    </source>
</evidence>
<dbReference type="PRINTS" id="PR01785">
    <property type="entry name" value="PARAOXONASE"/>
</dbReference>
<keyword evidence="3 6" id="KW-0378">Hydrolase</keyword>
<dbReference type="Pfam" id="PF01731">
    <property type="entry name" value="Arylesterase"/>
    <property type="match status" value="1"/>
</dbReference>
<comment type="catalytic activity">
    <reaction evidence="1 6">
        <text>a phenyl acetate + H2O = a phenol + acetate + H(+)</text>
        <dbReference type="Rhea" id="RHEA:17309"/>
        <dbReference type="ChEBI" id="CHEBI:15377"/>
        <dbReference type="ChEBI" id="CHEBI:15378"/>
        <dbReference type="ChEBI" id="CHEBI:30089"/>
        <dbReference type="ChEBI" id="CHEBI:33853"/>
        <dbReference type="ChEBI" id="CHEBI:140310"/>
        <dbReference type="EC" id="3.1.1.2"/>
    </reaction>
</comment>
<organism evidence="8 9">
    <name type="scientific">Ranitomeya imitator</name>
    <name type="common">mimic poison frog</name>
    <dbReference type="NCBI Taxonomy" id="111125"/>
    <lineage>
        <taxon>Eukaryota</taxon>
        <taxon>Metazoa</taxon>
        <taxon>Chordata</taxon>
        <taxon>Craniata</taxon>
        <taxon>Vertebrata</taxon>
        <taxon>Euteleostomi</taxon>
        <taxon>Amphibia</taxon>
        <taxon>Batrachia</taxon>
        <taxon>Anura</taxon>
        <taxon>Neobatrachia</taxon>
        <taxon>Hyloidea</taxon>
        <taxon>Dendrobatidae</taxon>
        <taxon>Dendrobatinae</taxon>
        <taxon>Ranitomeya</taxon>
    </lineage>
</organism>
<dbReference type="InterPro" id="IPR011042">
    <property type="entry name" value="6-blade_b-propeller_TolB-like"/>
</dbReference>